<dbReference type="PATRIC" id="fig|706587.4.peg.1159"/>
<evidence type="ECO:0000259" key="4">
    <source>
        <dbReference type="Pfam" id="PF12770"/>
    </source>
</evidence>
<gene>
    <name evidence="6" type="ordered locus">Desti_1015</name>
</gene>
<evidence type="ECO:0000313" key="7">
    <source>
        <dbReference type="Proteomes" id="UP000006055"/>
    </source>
</evidence>
<dbReference type="eggNOG" id="COG0457">
    <property type="taxonomic scope" value="Bacteria"/>
</dbReference>
<dbReference type="HOGENOM" id="CLU_002404_0_1_7"/>
<dbReference type="Gene3D" id="1.25.40.10">
    <property type="entry name" value="Tetratricopeptide repeat domain"/>
    <property type="match status" value="5"/>
</dbReference>
<dbReference type="STRING" id="706587.Desti_1015"/>
<feature type="repeat" description="TPR" evidence="1">
    <location>
        <begin position="687"/>
        <end position="720"/>
    </location>
</feature>
<dbReference type="SUPFAM" id="SSF48452">
    <property type="entry name" value="TPR-like"/>
    <property type="match status" value="6"/>
</dbReference>
<dbReference type="OrthoDB" id="9761935at2"/>
<feature type="domain" description="Anaphase-promoting complex subunit 5" evidence="5">
    <location>
        <begin position="141"/>
        <end position="171"/>
    </location>
</feature>
<feature type="repeat" description="TPR" evidence="1">
    <location>
        <begin position="928"/>
        <end position="961"/>
    </location>
</feature>
<dbReference type="eggNOG" id="COG4995">
    <property type="taxonomic scope" value="Bacteria"/>
</dbReference>
<feature type="repeat" description="TPR" evidence="1">
    <location>
        <begin position="888"/>
        <end position="921"/>
    </location>
</feature>
<proteinExistence type="predicted"/>
<dbReference type="Pfam" id="PF13181">
    <property type="entry name" value="TPR_8"/>
    <property type="match status" value="1"/>
</dbReference>
<dbReference type="Pfam" id="PF13424">
    <property type="entry name" value="TPR_12"/>
    <property type="match status" value="6"/>
</dbReference>
<dbReference type="Pfam" id="PF12862">
    <property type="entry name" value="ANAPC5"/>
    <property type="match status" value="1"/>
</dbReference>
<dbReference type="Pfam" id="PF12770">
    <property type="entry name" value="CHAT"/>
    <property type="match status" value="1"/>
</dbReference>
<name>I4C2E1_DESTA</name>
<evidence type="ECO:0000259" key="5">
    <source>
        <dbReference type="Pfam" id="PF12862"/>
    </source>
</evidence>
<feature type="domain" description="CHAT" evidence="4">
    <location>
        <begin position="1339"/>
        <end position="1656"/>
    </location>
</feature>
<dbReference type="SMART" id="SM00028">
    <property type="entry name" value="TPR"/>
    <property type="match status" value="23"/>
</dbReference>
<evidence type="ECO:0000256" key="1">
    <source>
        <dbReference type="PROSITE-ProRule" id="PRU00339"/>
    </source>
</evidence>
<evidence type="ECO:0000313" key="6">
    <source>
        <dbReference type="EMBL" id="AFM23732.1"/>
    </source>
</evidence>
<dbReference type="InterPro" id="IPR019734">
    <property type="entry name" value="TPR_rpt"/>
</dbReference>
<feature type="repeat" description="TPR" evidence="1">
    <location>
        <begin position="208"/>
        <end position="241"/>
    </location>
</feature>
<dbReference type="EMBL" id="CP003360">
    <property type="protein sequence ID" value="AFM23732.1"/>
    <property type="molecule type" value="Genomic_DNA"/>
</dbReference>
<dbReference type="PANTHER" id="PTHR10098">
    <property type="entry name" value="RAPSYN-RELATED"/>
    <property type="match status" value="1"/>
</dbReference>
<keyword evidence="7" id="KW-1185">Reference proteome</keyword>
<feature type="region of interest" description="Disordered" evidence="2">
    <location>
        <begin position="44"/>
        <end position="128"/>
    </location>
</feature>
<keyword evidence="3" id="KW-0732">Signal</keyword>
<sequence length="1686" mass="187791">MTKKGVVLFSFAACSAAIVLGHFQPSLCFAHEDHPVKFSSIEALMAGTPPPDTGEPSGEKPQPQPEETAPVPDPAPPAKAPAAQSNGKDGEASTPESPVTGAAPVEEEKGKGKQPGSADKTVSTHDEGSTLLRAASDLAGKGEYSSALEKYRDVIRIASEKKDEKMLAQSLGGAARMLYSLGDYSEALVYIGRSVQTNQSLKNAHARSLDYVMAGRILSAQENYVQALKAYEEALKILPASEAKEIPSILEETANCNLRLYKYPEAIAAYSRIASIHSKAGNELEAARILSSIGEIQVSRGDYKSARVHFKRAEKTYRDLNRPKELGETLFRIAYLDHALGDVAAANASIREGQSLPGCGTEGPTSALPLLVRGMTESGEGKIIQAANSFTAALNQYERAGDKIMAARSRLLLAQLELERSRLKSALELAGMSLEQFRAVSSAGGEAGALLVIGDVYFRQGFVQKAQEYALEALNLAKRIQDKNQAVQVRVLLADIHIGLGEVESASKVLKEALEEAKKDISRRSRAALRLALARFRLSRESGERAFQDASEARKEFVELNDRRGVADCDSLIGVSYELQGDREKTLAHLQRALTEHEAMWDRFGEGRDLTALGVHFKNIGNPEKAMEYFSKALELRRGIGDRRGYAANLANIGNLLRHRNNVSDATQKLQQALSVYRQILDKKGEADVLTGLGMIDASKGAQTQALEKFSEALKIHRETYDHRGSAADLAGMGRIYLARGDLQSALQSLDEAEKFNKKIRNPQGDVAILSELAMLHRAKRNPQQALTLLNQALEIAKQMNDSRAVSSIHLKMASILEDSGDYSKALSYLRDALDSMRKMGDKSGELWALGSIGIIQSKTEDYENALTNLHEAIKLCSEMGLPPSQSRDLEFHLGEIYEGFRDLEQALEHYQKAMSASQAEASDPILGKIYDRIGNIYYNMEDYTKARNFLEDALRIHGELHNNTLQKSELIRLGDLLSKLGDPETAVKYQQRALTLARETQDERAEARILTRIGTLDQMLGRPRVALEHYQEAMDIRNRMGDRRGVNENLLQMALVSSILGDYDSALTHLKKAFEISQCSEDRGMLWKAYFVMGRTLEGKKSLGEAMESYRKAITILEAMEADIIEESDEDNFIFGGRTGLFETTLRVMMNLAKKDPQGAYDSQALRIVEKLKAAEFENTLSRINVDSFSDLPRELLIKEKSLKLTLRKLNTRLVEELSKSNPNQPQIKKLLEERRAKERLFRELKERLMREYPSYADLRYPRPVSLHQIQKEIIDQDEAILEFMVTRSRTYVFAIDKHRFHSYSIDYPIKDLERDVDVLTRPLYRADTQASWDPSVAYKLYSQIVKPIEYFLLAKKTVVIVPHGPLAFLPFEILINSQAHAKKRFWSATDKPSYLVEKYAFCYSPSISVLSQVRSRTADRKPGWTLAAFGDAVYQDQEKKQEPNPGADRLLNSLNRNMKDSRIQDLRPLPGARKEISEISRIMGGPIQTYLGAQATETLFKRVDLGRYAYIHLATHGVLVGTTANSQQQPAIIFSLFGDRENDGFLQLGEVFGLKLNADMVVLSSCLSPGKIGPSENSGILGLSRAFLFAGADSVVLSMWQVNDESTARLFIETYRNLKEGSKAEALRQAKLTLLGSQSTSHPYYWAPFILMGNWTVKFRPSDQQDPIQVKARGTSTWRKLLNM</sequence>
<evidence type="ECO:0000256" key="2">
    <source>
        <dbReference type="SAM" id="MobiDB-lite"/>
    </source>
</evidence>
<organism evidence="6 7">
    <name type="scientific">Desulfomonile tiedjei (strain ATCC 49306 / DSM 6799 / DCB-1)</name>
    <dbReference type="NCBI Taxonomy" id="706587"/>
    <lineage>
        <taxon>Bacteria</taxon>
        <taxon>Pseudomonadati</taxon>
        <taxon>Thermodesulfobacteriota</taxon>
        <taxon>Desulfomonilia</taxon>
        <taxon>Desulfomonilales</taxon>
        <taxon>Desulfomonilaceae</taxon>
        <taxon>Desulfomonile</taxon>
    </lineage>
</organism>
<feature type="chain" id="PRO_5003687266" evidence="3">
    <location>
        <begin position="31"/>
        <end position="1686"/>
    </location>
</feature>
<dbReference type="RefSeq" id="WP_014808886.1">
    <property type="nucleotide sequence ID" value="NC_018025.1"/>
</dbReference>
<dbReference type="KEGG" id="dti:Desti_1015"/>
<keyword evidence="1" id="KW-0802">TPR repeat</keyword>
<feature type="signal peptide" evidence="3">
    <location>
        <begin position="1"/>
        <end position="30"/>
    </location>
</feature>
<dbReference type="InterPro" id="IPR011990">
    <property type="entry name" value="TPR-like_helical_dom_sf"/>
</dbReference>
<feature type="repeat" description="TPR" evidence="1">
    <location>
        <begin position="607"/>
        <end position="640"/>
    </location>
</feature>
<dbReference type="InterPro" id="IPR026000">
    <property type="entry name" value="Apc5_dom"/>
</dbReference>
<dbReference type="InterPro" id="IPR024983">
    <property type="entry name" value="CHAT_dom"/>
</dbReference>
<dbReference type="Proteomes" id="UP000006055">
    <property type="component" value="Chromosome"/>
</dbReference>
<dbReference type="Pfam" id="PF14938">
    <property type="entry name" value="SNAP"/>
    <property type="match status" value="1"/>
</dbReference>
<accession>I4C2E1</accession>
<evidence type="ECO:0000256" key="3">
    <source>
        <dbReference type="SAM" id="SignalP"/>
    </source>
</evidence>
<protein>
    <submittedName>
        <fullName evidence="6">Uncharacterized protein</fullName>
    </submittedName>
</protein>
<reference evidence="7" key="1">
    <citation type="submission" date="2012-06" db="EMBL/GenBank/DDBJ databases">
        <title>Complete sequence of chromosome of Desulfomonile tiedjei DSM 6799.</title>
        <authorList>
            <person name="Lucas S."/>
            <person name="Copeland A."/>
            <person name="Lapidus A."/>
            <person name="Glavina del Rio T."/>
            <person name="Dalin E."/>
            <person name="Tice H."/>
            <person name="Bruce D."/>
            <person name="Goodwin L."/>
            <person name="Pitluck S."/>
            <person name="Peters L."/>
            <person name="Ovchinnikova G."/>
            <person name="Zeytun A."/>
            <person name="Lu M."/>
            <person name="Kyrpides N."/>
            <person name="Mavromatis K."/>
            <person name="Ivanova N."/>
            <person name="Brettin T."/>
            <person name="Detter J.C."/>
            <person name="Han C."/>
            <person name="Larimer F."/>
            <person name="Land M."/>
            <person name="Hauser L."/>
            <person name="Markowitz V."/>
            <person name="Cheng J.-F."/>
            <person name="Hugenholtz P."/>
            <person name="Woyke T."/>
            <person name="Wu D."/>
            <person name="Spring S."/>
            <person name="Schroeder M."/>
            <person name="Brambilla E."/>
            <person name="Klenk H.-P."/>
            <person name="Eisen J.A."/>
        </authorList>
    </citation>
    <scope>NUCLEOTIDE SEQUENCE [LARGE SCALE GENOMIC DNA]</scope>
    <source>
        <strain evidence="7">ATCC 49306 / DSM 6799 / DCB-1</strain>
    </source>
</reference>
<dbReference type="PROSITE" id="PS50005">
    <property type="entry name" value="TPR"/>
    <property type="match status" value="5"/>
</dbReference>